<dbReference type="Pfam" id="PF04316">
    <property type="entry name" value="FlgM"/>
    <property type="match status" value="1"/>
</dbReference>
<protein>
    <submittedName>
        <fullName evidence="2">Flagellar biosynthesis anti-sigma factor FlgM</fullName>
    </submittedName>
</protein>
<proteinExistence type="predicted"/>
<feature type="domain" description="Anti-sigma-28 factor FlgM C-terminal" evidence="1">
    <location>
        <begin position="46"/>
        <end position="79"/>
    </location>
</feature>
<dbReference type="InterPro" id="IPR035890">
    <property type="entry name" value="Anti-sigma-28_factor_FlgM_sf"/>
</dbReference>
<reference evidence="2" key="1">
    <citation type="submission" date="2023-07" db="EMBL/GenBank/DDBJ databases">
        <title>Genome content predicts the carbon catabolic preferences of heterotrophic bacteria.</title>
        <authorList>
            <person name="Gralka M."/>
        </authorList>
    </citation>
    <scope>NUCLEOTIDE SEQUENCE</scope>
    <source>
        <strain evidence="2">4G09</strain>
    </source>
</reference>
<sequence>MIIPINGAGPRKINNNKIKKSSTKPNASDNVIEAGTVISVSFNSSIEETINLKRVNELRQLIADGKYNIDAEGIAKAIVTLNER</sequence>
<keyword evidence="2" id="KW-0966">Cell projection</keyword>
<dbReference type="EMBL" id="JAUYVT010000004">
    <property type="protein sequence ID" value="MDP2564360.1"/>
    <property type="molecule type" value="Genomic_DNA"/>
</dbReference>
<keyword evidence="3" id="KW-1185">Reference proteome</keyword>
<evidence type="ECO:0000313" key="2">
    <source>
        <dbReference type="EMBL" id="MDP2564360.1"/>
    </source>
</evidence>
<dbReference type="SUPFAM" id="SSF101498">
    <property type="entry name" value="Anti-sigma factor FlgM"/>
    <property type="match status" value="1"/>
</dbReference>
<name>A0ABT9FC67_9GAMM</name>
<evidence type="ECO:0000313" key="3">
    <source>
        <dbReference type="Proteomes" id="UP001177212"/>
    </source>
</evidence>
<keyword evidence="2" id="KW-0969">Cilium</keyword>
<dbReference type="RefSeq" id="WP_305471639.1">
    <property type="nucleotide sequence ID" value="NZ_JAUYVT010000004.1"/>
</dbReference>
<accession>A0ABT9FC67</accession>
<gene>
    <name evidence="2" type="ORF">Q8W34_06920</name>
</gene>
<dbReference type="Proteomes" id="UP001177212">
    <property type="component" value="Unassembled WGS sequence"/>
</dbReference>
<dbReference type="InterPro" id="IPR031316">
    <property type="entry name" value="FlgM_C"/>
</dbReference>
<evidence type="ECO:0000259" key="1">
    <source>
        <dbReference type="Pfam" id="PF04316"/>
    </source>
</evidence>
<organism evidence="2 3">
    <name type="scientific">Pseudoalteromonas marina</name>
    <dbReference type="NCBI Taxonomy" id="267375"/>
    <lineage>
        <taxon>Bacteria</taxon>
        <taxon>Pseudomonadati</taxon>
        <taxon>Pseudomonadota</taxon>
        <taxon>Gammaproteobacteria</taxon>
        <taxon>Alteromonadales</taxon>
        <taxon>Pseudoalteromonadaceae</taxon>
        <taxon>Pseudoalteromonas</taxon>
    </lineage>
</organism>
<keyword evidence="2" id="KW-0282">Flagellum</keyword>
<comment type="caution">
    <text evidence="2">The sequence shown here is derived from an EMBL/GenBank/DDBJ whole genome shotgun (WGS) entry which is preliminary data.</text>
</comment>